<dbReference type="SUPFAM" id="SSF51735">
    <property type="entry name" value="NAD(P)-binding Rossmann-fold domains"/>
    <property type="match status" value="1"/>
</dbReference>
<keyword evidence="2" id="KW-0560">Oxidoreductase</keyword>
<dbReference type="InterPro" id="IPR020904">
    <property type="entry name" value="Sc_DH/Rdtase_CS"/>
</dbReference>
<name>A0ABP7CNG7_9ACTN</name>
<accession>A0ABP7CNG7</accession>
<dbReference type="RefSeq" id="WP_344886954.1">
    <property type="nucleotide sequence ID" value="NZ_BAAAZP010000124.1"/>
</dbReference>
<comment type="similarity">
    <text evidence="1">Belongs to the short-chain dehydrogenases/reductases (SDR) family.</text>
</comment>
<gene>
    <name evidence="3" type="primary">fabG_2</name>
    <name evidence="3" type="ORF">GCM10022224_066750</name>
</gene>
<dbReference type="Gene3D" id="3.40.50.720">
    <property type="entry name" value="NAD(P)-binding Rossmann-like Domain"/>
    <property type="match status" value="1"/>
</dbReference>
<dbReference type="PANTHER" id="PTHR24321">
    <property type="entry name" value="DEHYDROGENASES, SHORT CHAIN"/>
    <property type="match status" value="1"/>
</dbReference>
<evidence type="ECO:0000313" key="4">
    <source>
        <dbReference type="Proteomes" id="UP001500902"/>
    </source>
</evidence>
<dbReference type="InterPro" id="IPR002347">
    <property type="entry name" value="SDR_fam"/>
</dbReference>
<comment type="caution">
    <text evidence="3">The sequence shown here is derived from an EMBL/GenBank/DDBJ whole genome shotgun (WGS) entry which is preliminary data.</text>
</comment>
<evidence type="ECO:0000313" key="3">
    <source>
        <dbReference type="EMBL" id="GAA3691790.1"/>
    </source>
</evidence>
<dbReference type="EMBL" id="BAAAZP010000124">
    <property type="protein sequence ID" value="GAA3691790.1"/>
    <property type="molecule type" value="Genomic_DNA"/>
</dbReference>
<sequence length="278" mass="28167">MTMTEREKSSLAGRVAVVTGAGSGIGAATAATLAALGARVCCAGRTLQNVERTAEEIVAAGGEAFGWRADVASPEDNEAMVRETVARYGAVHIAHLNAATGHWAGVLDYPLAEWDRTMAVNLRGVLLGLQAAGRAMREVGGGSVVVTSSAAGLTGVRMSAAYAASKHGVLGLVKSAALELGPIGIRVNAVCPGYIASNDLTRKMGEELGVAGRFPLGRPGHSEEVANLVAFLAGENASFITGSVFTIDGGWLAGGIDLGHDAEDQTTGAGRIAAIADS</sequence>
<dbReference type="Pfam" id="PF13561">
    <property type="entry name" value="adh_short_C2"/>
    <property type="match status" value="1"/>
</dbReference>
<protein>
    <submittedName>
        <fullName evidence="3">3-oxoacyl-[acyl-carrier-protein] reductase</fullName>
    </submittedName>
</protein>
<organism evidence="3 4">
    <name type="scientific">Nonomuraea antimicrobica</name>
    <dbReference type="NCBI Taxonomy" id="561173"/>
    <lineage>
        <taxon>Bacteria</taxon>
        <taxon>Bacillati</taxon>
        <taxon>Actinomycetota</taxon>
        <taxon>Actinomycetes</taxon>
        <taxon>Streptosporangiales</taxon>
        <taxon>Streptosporangiaceae</taxon>
        <taxon>Nonomuraea</taxon>
    </lineage>
</organism>
<dbReference type="InterPro" id="IPR036291">
    <property type="entry name" value="NAD(P)-bd_dom_sf"/>
</dbReference>
<keyword evidence="4" id="KW-1185">Reference proteome</keyword>
<proteinExistence type="inferred from homology"/>
<dbReference type="PRINTS" id="PR00081">
    <property type="entry name" value="GDHRDH"/>
</dbReference>
<evidence type="ECO:0000256" key="1">
    <source>
        <dbReference type="ARBA" id="ARBA00006484"/>
    </source>
</evidence>
<dbReference type="PANTHER" id="PTHR24321:SF15">
    <property type="entry name" value="OXIDOREDUCTASE UCPA"/>
    <property type="match status" value="1"/>
</dbReference>
<dbReference type="PROSITE" id="PS00061">
    <property type="entry name" value="ADH_SHORT"/>
    <property type="match status" value="1"/>
</dbReference>
<dbReference type="CDD" id="cd05233">
    <property type="entry name" value="SDR_c"/>
    <property type="match status" value="1"/>
</dbReference>
<evidence type="ECO:0000256" key="2">
    <source>
        <dbReference type="ARBA" id="ARBA00023002"/>
    </source>
</evidence>
<dbReference type="Proteomes" id="UP001500902">
    <property type="component" value="Unassembled WGS sequence"/>
</dbReference>
<reference evidence="4" key="1">
    <citation type="journal article" date="2019" name="Int. J. Syst. Evol. Microbiol.">
        <title>The Global Catalogue of Microorganisms (GCM) 10K type strain sequencing project: providing services to taxonomists for standard genome sequencing and annotation.</title>
        <authorList>
            <consortium name="The Broad Institute Genomics Platform"/>
            <consortium name="The Broad Institute Genome Sequencing Center for Infectious Disease"/>
            <person name="Wu L."/>
            <person name="Ma J."/>
        </authorList>
    </citation>
    <scope>NUCLEOTIDE SEQUENCE [LARGE SCALE GENOMIC DNA]</scope>
    <source>
        <strain evidence="4">JCM 16904</strain>
    </source>
</reference>